<protein>
    <recommendedName>
        <fullName evidence="4">Protein kinase domain-containing protein</fullName>
    </recommendedName>
</protein>
<organism evidence="2 3">
    <name type="scientific">Mycena sanguinolenta</name>
    <dbReference type="NCBI Taxonomy" id="230812"/>
    <lineage>
        <taxon>Eukaryota</taxon>
        <taxon>Fungi</taxon>
        <taxon>Dikarya</taxon>
        <taxon>Basidiomycota</taxon>
        <taxon>Agaricomycotina</taxon>
        <taxon>Agaricomycetes</taxon>
        <taxon>Agaricomycetidae</taxon>
        <taxon>Agaricales</taxon>
        <taxon>Marasmiineae</taxon>
        <taxon>Mycenaceae</taxon>
        <taxon>Mycena</taxon>
    </lineage>
</organism>
<dbReference type="AlphaFoldDB" id="A0A8H6X9N5"/>
<evidence type="ECO:0000313" key="2">
    <source>
        <dbReference type="EMBL" id="KAF7337230.1"/>
    </source>
</evidence>
<gene>
    <name evidence="2" type="ORF">MSAN_02275400</name>
</gene>
<sequence>MDLQPEPRSEAESALVSTTTTTGSAPYAGAFFPQASGFDIHGGVFTSNVTNNVYNSPPEQSSDFQTIRLGDVKLVKEVRLSPQSAVVGRQSRGVGIRRIYHAEIRRDPGTVTVAMYQGVGAEEEWRRHVAKYELIRHPNIMQLYGLVSSKGLYAMVFHDELIPYAHFLRCFEHSPILKAYITGYCPIVKNTEFEEAADYISHALRMDYINCPVWIRPLTGELCLDLAQGGPETTFELSRWGVHILRLENVSLDAPDSEDIIISSLSEDQYHELCSGVLIARFQWFQVSTQHPVGRGIFRLDSQHGICMRITEPLILPEKELYWDYSRGASDELLPNSWIRHESRRAVNFHLRIPSASFEIDKAWLAQANRIFAELQEEAHVEDYVCVDEVRFTLRITDKRHIPEGYLFVCPSRDFRTDIEPHAHLYQWPACPAYWSLDPSGADRLSTEDARILGFPAIHIETMVVGSSWDRSVYKGLRRFHEGKGRNPESRDAARGLEYPLYEVLRDVDSSAPFPAHNAREWWCDKEDPARCRELGHYL</sequence>
<feature type="region of interest" description="Disordered" evidence="1">
    <location>
        <begin position="1"/>
        <end position="20"/>
    </location>
</feature>
<proteinExistence type="predicted"/>
<evidence type="ECO:0000313" key="3">
    <source>
        <dbReference type="Proteomes" id="UP000623467"/>
    </source>
</evidence>
<dbReference type="Proteomes" id="UP000623467">
    <property type="component" value="Unassembled WGS sequence"/>
</dbReference>
<dbReference type="EMBL" id="JACAZH010000035">
    <property type="protein sequence ID" value="KAF7337230.1"/>
    <property type="molecule type" value="Genomic_DNA"/>
</dbReference>
<feature type="compositionally biased region" description="Basic and acidic residues" evidence="1">
    <location>
        <begin position="1"/>
        <end position="11"/>
    </location>
</feature>
<dbReference type="OrthoDB" id="3063557at2759"/>
<evidence type="ECO:0000256" key="1">
    <source>
        <dbReference type="SAM" id="MobiDB-lite"/>
    </source>
</evidence>
<accession>A0A8H6X9N5</accession>
<comment type="caution">
    <text evidence="2">The sequence shown here is derived from an EMBL/GenBank/DDBJ whole genome shotgun (WGS) entry which is preliminary data.</text>
</comment>
<evidence type="ECO:0008006" key="4">
    <source>
        <dbReference type="Google" id="ProtNLM"/>
    </source>
</evidence>
<reference evidence="2" key="1">
    <citation type="submission" date="2020-05" db="EMBL/GenBank/DDBJ databases">
        <title>Mycena genomes resolve the evolution of fungal bioluminescence.</title>
        <authorList>
            <person name="Tsai I.J."/>
        </authorList>
    </citation>
    <scope>NUCLEOTIDE SEQUENCE</scope>
    <source>
        <strain evidence="2">160909Yilan</strain>
    </source>
</reference>
<name>A0A8H6X9N5_9AGAR</name>
<keyword evidence="3" id="KW-1185">Reference proteome</keyword>